<protein>
    <submittedName>
        <fullName evidence="1">Uncharacterized protein</fullName>
    </submittedName>
</protein>
<organism evidence="1 2">
    <name type="scientific">Bionectria ochroleuca</name>
    <name type="common">Gliocladium roseum</name>
    <dbReference type="NCBI Taxonomy" id="29856"/>
    <lineage>
        <taxon>Eukaryota</taxon>
        <taxon>Fungi</taxon>
        <taxon>Dikarya</taxon>
        <taxon>Ascomycota</taxon>
        <taxon>Pezizomycotina</taxon>
        <taxon>Sordariomycetes</taxon>
        <taxon>Hypocreomycetidae</taxon>
        <taxon>Hypocreales</taxon>
        <taxon>Bionectriaceae</taxon>
        <taxon>Clonostachys</taxon>
    </lineage>
</organism>
<dbReference type="EMBL" id="JADCTT010000017">
    <property type="protein sequence ID" value="KAF9743302.1"/>
    <property type="molecule type" value="Genomic_DNA"/>
</dbReference>
<gene>
    <name evidence="1" type="ORF">IM811_006393</name>
</gene>
<reference evidence="1" key="1">
    <citation type="submission" date="2020-10" db="EMBL/GenBank/DDBJ databases">
        <title>High-Quality Genome Resource of Clonostachys rosea strain S41 by Oxford Nanopore Long-Read Sequencing.</title>
        <authorList>
            <person name="Wang H."/>
        </authorList>
    </citation>
    <scope>NUCLEOTIDE SEQUENCE</scope>
    <source>
        <strain evidence="1">S41</strain>
    </source>
</reference>
<evidence type="ECO:0000313" key="1">
    <source>
        <dbReference type="EMBL" id="KAF9743302.1"/>
    </source>
</evidence>
<dbReference type="AlphaFoldDB" id="A0A8H7K216"/>
<name>A0A8H7K216_BIOOC</name>
<comment type="caution">
    <text evidence="1">The sequence shown here is derived from an EMBL/GenBank/DDBJ whole genome shotgun (WGS) entry which is preliminary data.</text>
</comment>
<evidence type="ECO:0000313" key="2">
    <source>
        <dbReference type="Proteomes" id="UP000616885"/>
    </source>
</evidence>
<proteinExistence type="predicted"/>
<accession>A0A8H7K216</accession>
<dbReference type="Proteomes" id="UP000616885">
    <property type="component" value="Unassembled WGS sequence"/>
</dbReference>
<sequence length="117" mass="12301">MRPSSLSSSTCISQQGLPLSDFAEIGGDGCPAGYFHIPRALFVPSLLSRAGIQLFSEEKKKKGYNGAAWVSCPQNICGAPANKTKPAHQNTAQHSTATGVIMKANGVRPGRGRTRGC</sequence>